<organism evidence="3 4">
    <name type="scientific">Oryctes borbonicus</name>
    <dbReference type="NCBI Taxonomy" id="1629725"/>
    <lineage>
        <taxon>Eukaryota</taxon>
        <taxon>Metazoa</taxon>
        <taxon>Ecdysozoa</taxon>
        <taxon>Arthropoda</taxon>
        <taxon>Hexapoda</taxon>
        <taxon>Insecta</taxon>
        <taxon>Pterygota</taxon>
        <taxon>Neoptera</taxon>
        <taxon>Endopterygota</taxon>
        <taxon>Coleoptera</taxon>
        <taxon>Polyphaga</taxon>
        <taxon>Scarabaeiformia</taxon>
        <taxon>Scarabaeidae</taxon>
        <taxon>Dynastinae</taxon>
        <taxon>Oryctes</taxon>
    </lineage>
</organism>
<dbReference type="Proteomes" id="UP000051574">
    <property type="component" value="Unassembled WGS sequence"/>
</dbReference>
<keyword evidence="4" id="KW-1185">Reference proteome</keyword>
<dbReference type="GO" id="GO:0050265">
    <property type="term" value="F:RNA uridylyltransferase activity"/>
    <property type="evidence" value="ECO:0007669"/>
    <property type="project" value="TreeGrafter"/>
</dbReference>
<dbReference type="OrthoDB" id="407432at2759"/>
<dbReference type="InterPro" id="IPR054708">
    <property type="entry name" value="MTPAP-like_central"/>
</dbReference>
<feature type="compositionally biased region" description="Basic and acidic residues" evidence="1">
    <location>
        <begin position="679"/>
        <end position="692"/>
    </location>
</feature>
<evidence type="ECO:0000256" key="1">
    <source>
        <dbReference type="SAM" id="MobiDB-lite"/>
    </source>
</evidence>
<dbReference type="EMBL" id="LJIG01002823">
    <property type="protein sequence ID" value="KRT84117.1"/>
    <property type="molecule type" value="Genomic_DNA"/>
</dbReference>
<dbReference type="InterPro" id="IPR013087">
    <property type="entry name" value="Znf_C2H2_type"/>
</dbReference>
<feature type="region of interest" description="Disordered" evidence="1">
    <location>
        <begin position="674"/>
        <end position="705"/>
    </location>
</feature>
<comment type="caution">
    <text evidence="3">The sequence shown here is derived from an EMBL/GenBank/DDBJ whole genome shotgun (WGS) entry which is preliminary data.</text>
</comment>
<dbReference type="PANTHER" id="PTHR12271:SF66">
    <property type="entry name" value="TERMINAL URIDYLYLTRANSFERASE TAILOR"/>
    <property type="match status" value="1"/>
</dbReference>
<gene>
    <name evidence="3" type="ORF">AMK59_1536</name>
</gene>
<dbReference type="GO" id="GO:0031123">
    <property type="term" value="P:RNA 3'-end processing"/>
    <property type="evidence" value="ECO:0007669"/>
    <property type="project" value="TreeGrafter"/>
</dbReference>
<dbReference type="SMART" id="SM00355">
    <property type="entry name" value="ZnF_C2H2"/>
    <property type="match status" value="5"/>
</dbReference>
<dbReference type="CDD" id="cd05402">
    <property type="entry name" value="NT_PAP_TUTase"/>
    <property type="match status" value="1"/>
</dbReference>
<dbReference type="GO" id="GO:0008270">
    <property type="term" value="F:zinc ion binding"/>
    <property type="evidence" value="ECO:0007669"/>
    <property type="project" value="InterPro"/>
</dbReference>
<evidence type="ECO:0000313" key="4">
    <source>
        <dbReference type="Proteomes" id="UP000051574"/>
    </source>
</evidence>
<dbReference type="PANTHER" id="PTHR12271">
    <property type="entry name" value="POLY A POLYMERASE CID PAP -RELATED"/>
    <property type="match status" value="1"/>
</dbReference>
<feature type="non-terminal residue" evidence="3">
    <location>
        <position position="1"/>
    </location>
</feature>
<name>A0A0T6BA28_9SCAR</name>
<sequence>GNIANDNSAKTVGVYNTDLLIERSDSRYCIVCERKVGEDHLTTKKHIKKCFRSEQLSKKELTYVTKWNELGAAYKKFRNYFLPASSTLTFCLKCGLNVEYNKLESHLIQFHGETSYGLSEKLDVSFRPPTTRYPQSILDKYFKSNIPQCNIVVDSFSYPVLLNMTRGLFCLLCRTVLKEDIFTHLTSESHLTALEEGKRRPILLQYHDSWTAVAIKCQQQIMHFNIVTSSAFFCTLCGTGVPNKKLQLHLDSPQHVAALEQFTRTNDNVNLNEIDANMQLTLSEDDYPKKHLKSQLDNMQHTSLLEGCAHADVNTDLSERKAVVPLIISADGPPNIQQKLRKNTLRDEKNSFDNNCSVLIEGLESEPLAQGNNVIEDNYLPEHHYPRKANDFARKLHNLDIDIMQSTSNGKLFCLLCQTETKDAVTHTSLLQHEVKASNSSADLEFVKIFHKEWKKVDILQRWLEATFFPVALTLAFCKKCGFNVEYSCLNSHLTRCHDNLLDIEFQSKLDEDFHFTSKKEYSAKVHNTLYKDDIPQCDVILEDVSYPVIQTLDDNLRCLLCRKEIIGCQYKHLNSTEHISNAINIASRKRLKSYHDTWLDGDEAFQMQQIYFEKDRDFYCKICVLDLKAAELREHITSSLHTVSLNKLINKRFLNKPNVFHDIELTPQPETNKIHMQSPEHSHLSEQHTSDSETEDSDDDPRNYPESLLEEYYPDFDKYYLTMDNIRYPIFRNTVAGCVCMICKRSPRISSLEEHIERSSHESRMTSVTRQGKLQRFHMAWMKQSYSVQQHQKYFNQSKCLACSLLVDYENIATHVQSELHLLTVNSPLNLSLSEIGDSKESLNASFNVSNSSTPAKRQSVQNVNDAVNLLNSLGVSVAVPKTKKKQSLHSIRKSILNLNSSNIVDKIPLRYSNHAKFLIIDKMNNIFCKCCSKKLEDDMVNIKEHLDSVNHLSLSRVPKKKMKYFCEVCNKHYSMESSWDNHLIDLTHIARFTNLGKTRKERITEYECSTCSLVIYGDEVSLQRHNAIYQKRKTKELTLPKPVLQLLSSKNFIDENSKKLLAEASKASHNQEKERQVCVALVKVLKEVFPMCKAYPFGSRVTGLGYCDSDLDVFLDTGDMYQGNHHQGAEEQANIVAIVAKTLQKHKLSFTDINKVAGARTPIVQVFHKDSNIDCDISFRHGLSVENTAFIR</sequence>
<dbReference type="InterPro" id="IPR043519">
    <property type="entry name" value="NT_sf"/>
</dbReference>
<evidence type="ECO:0000259" key="2">
    <source>
        <dbReference type="PROSITE" id="PS00028"/>
    </source>
</evidence>
<dbReference type="GO" id="GO:0003676">
    <property type="term" value="F:nucleic acid binding"/>
    <property type="evidence" value="ECO:0007669"/>
    <property type="project" value="InterPro"/>
</dbReference>
<dbReference type="AlphaFoldDB" id="A0A0T6BA28"/>
<protein>
    <recommendedName>
        <fullName evidence="2">C2H2-type domain-containing protein</fullName>
    </recommendedName>
</protein>
<proteinExistence type="predicted"/>
<dbReference type="SMART" id="SM00451">
    <property type="entry name" value="ZnF_U1"/>
    <property type="match status" value="7"/>
</dbReference>
<feature type="domain" description="C2H2-type" evidence="2">
    <location>
        <begin position="968"/>
        <end position="990"/>
    </location>
</feature>
<evidence type="ECO:0000313" key="3">
    <source>
        <dbReference type="EMBL" id="KRT84117.1"/>
    </source>
</evidence>
<dbReference type="PROSITE" id="PS00028">
    <property type="entry name" value="ZINC_FINGER_C2H2_1"/>
    <property type="match status" value="1"/>
</dbReference>
<dbReference type="InterPro" id="IPR003604">
    <property type="entry name" value="Matrin/U1-like-C_Znf_C2H2"/>
</dbReference>
<dbReference type="SUPFAM" id="SSF81301">
    <property type="entry name" value="Nucleotidyltransferase"/>
    <property type="match status" value="1"/>
</dbReference>
<reference evidence="3 4" key="1">
    <citation type="submission" date="2015-09" db="EMBL/GenBank/DDBJ databases">
        <title>Draft genome of the scarab beetle Oryctes borbonicus.</title>
        <authorList>
            <person name="Meyer J.M."/>
            <person name="Markov G.V."/>
            <person name="Baskaran P."/>
            <person name="Herrmann M."/>
            <person name="Sommer R.J."/>
            <person name="Roedelsperger C."/>
        </authorList>
    </citation>
    <scope>NUCLEOTIDE SEQUENCE [LARGE SCALE GENOMIC DNA]</scope>
    <source>
        <strain evidence="3">OB123</strain>
        <tissue evidence="3">Whole animal</tissue>
    </source>
</reference>
<dbReference type="Gene3D" id="3.30.460.10">
    <property type="entry name" value="Beta Polymerase, domain 2"/>
    <property type="match status" value="1"/>
</dbReference>
<dbReference type="Pfam" id="PF22600">
    <property type="entry name" value="MTPAP-like_central"/>
    <property type="match status" value="1"/>
</dbReference>
<accession>A0A0T6BA28</accession>